<dbReference type="SUPFAM" id="SSF54909">
    <property type="entry name" value="Dimeric alpha+beta barrel"/>
    <property type="match status" value="1"/>
</dbReference>
<reference evidence="7 8" key="2">
    <citation type="journal article" date="2012" name="Int. J. Syst. Evol. Microbiol.">
        <title>Magnetococcus marinus gen. nov., sp. nov., a marine, magnetotactic bacterium that represents a novel lineage (Magnetococcaceae fam. nov.; Magnetococcales ord. nov.) at the base of the Alphaproteobacteria.</title>
        <authorList>
            <person name="Bazylinski D.A."/>
            <person name="Williams T.J."/>
            <person name="Lefevre C.T."/>
            <person name="Berg R.J."/>
            <person name="Zhang C.L."/>
            <person name="Bowser S.S."/>
            <person name="Dean A.J."/>
            <person name="Beveridge T.J."/>
        </authorList>
    </citation>
    <scope>NUCLEOTIDE SEQUENCE [LARGE SCALE GENOMIC DNA]</scope>
    <source>
        <strain evidence="8">ATCC BAA-1437 / JCM 17883 / MC-1</strain>
    </source>
</reference>
<protein>
    <submittedName>
        <fullName evidence="7">Dyp-type peroxidase family</fullName>
    </submittedName>
</protein>
<dbReference type="GO" id="GO:0004601">
    <property type="term" value="F:peroxidase activity"/>
    <property type="evidence" value="ECO:0007669"/>
    <property type="project" value="UniProtKB-KW"/>
</dbReference>
<evidence type="ECO:0000313" key="7">
    <source>
        <dbReference type="EMBL" id="ABK45025.1"/>
    </source>
</evidence>
<keyword evidence="2 7" id="KW-0575">Peroxidase</keyword>
<dbReference type="AlphaFoldDB" id="A0LAN2"/>
<evidence type="ECO:0000256" key="2">
    <source>
        <dbReference type="ARBA" id="ARBA00022559"/>
    </source>
</evidence>
<dbReference type="EMBL" id="CP000471">
    <property type="protein sequence ID" value="ABK45025.1"/>
    <property type="molecule type" value="Genomic_DNA"/>
</dbReference>
<dbReference type="KEGG" id="mgm:Mmc1_2525"/>
<dbReference type="OrthoDB" id="9781066at2"/>
<evidence type="ECO:0000256" key="5">
    <source>
        <dbReference type="ARBA" id="ARBA00023004"/>
    </source>
</evidence>
<keyword evidence="3" id="KW-0479">Metal-binding</keyword>
<dbReference type="GO" id="GO:0020037">
    <property type="term" value="F:heme binding"/>
    <property type="evidence" value="ECO:0007669"/>
    <property type="project" value="InterPro"/>
</dbReference>
<reference evidence="8" key="1">
    <citation type="journal article" date="2009" name="Appl. Environ. Microbiol.">
        <title>Complete genome sequence of the chemolithoautotrophic marine magnetotactic coccus strain MC-1.</title>
        <authorList>
            <person name="Schubbe S."/>
            <person name="Williams T.J."/>
            <person name="Xie G."/>
            <person name="Kiss H.E."/>
            <person name="Brettin T.S."/>
            <person name="Martinez D."/>
            <person name="Ross C.A."/>
            <person name="Schuler D."/>
            <person name="Cox B.L."/>
            <person name="Nealson K.H."/>
            <person name="Bazylinski D.A."/>
        </authorList>
    </citation>
    <scope>NUCLEOTIDE SEQUENCE [LARGE SCALE GENOMIC DNA]</scope>
    <source>
        <strain evidence="8">ATCC BAA-1437 / JCM 17883 / MC-1</strain>
    </source>
</reference>
<keyword evidence="5" id="KW-0408">Iron</keyword>
<feature type="domain" description="Dyp-type peroxidase C-terminal" evidence="6">
    <location>
        <begin position="128"/>
        <end position="282"/>
    </location>
</feature>
<dbReference type="STRING" id="156889.Mmc1_2525"/>
<dbReference type="InterPro" id="IPR048328">
    <property type="entry name" value="Dyp_perox_C"/>
</dbReference>
<dbReference type="NCBIfam" id="TIGR01413">
    <property type="entry name" value="Dyp_perox_fam"/>
    <property type="match status" value="1"/>
</dbReference>
<organism evidence="7 8">
    <name type="scientific">Magnetococcus marinus (strain ATCC BAA-1437 / JCM 17883 / MC-1)</name>
    <dbReference type="NCBI Taxonomy" id="156889"/>
    <lineage>
        <taxon>Bacteria</taxon>
        <taxon>Pseudomonadati</taxon>
        <taxon>Pseudomonadota</taxon>
        <taxon>Magnetococcia</taxon>
        <taxon>Magnetococcales</taxon>
        <taxon>Magnetococcaceae</taxon>
        <taxon>Magnetococcus</taxon>
    </lineage>
</organism>
<dbReference type="HOGENOM" id="CLU_044178_3_0_5"/>
<proteinExistence type="predicted"/>
<accession>A0LAN2</accession>
<evidence type="ECO:0000259" key="6">
    <source>
        <dbReference type="Pfam" id="PF20628"/>
    </source>
</evidence>
<name>A0LAN2_MAGMM</name>
<keyword evidence="8" id="KW-1185">Reference proteome</keyword>
<dbReference type="Pfam" id="PF20628">
    <property type="entry name" value="Dyp_perox_C"/>
    <property type="match status" value="1"/>
</dbReference>
<comment type="cofactor">
    <cofactor evidence="1">
        <name>heme b</name>
        <dbReference type="ChEBI" id="CHEBI:60344"/>
    </cofactor>
</comment>
<dbReference type="GO" id="GO:0005829">
    <property type="term" value="C:cytosol"/>
    <property type="evidence" value="ECO:0007669"/>
    <property type="project" value="TreeGrafter"/>
</dbReference>
<evidence type="ECO:0000313" key="8">
    <source>
        <dbReference type="Proteomes" id="UP000002586"/>
    </source>
</evidence>
<dbReference type="PROSITE" id="PS51404">
    <property type="entry name" value="DYP_PEROXIDASE"/>
    <property type="match status" value="1"/>
</dbReference>
<dbReference type="PANTHER" id="PTHR30521:SF0">
    <property type="entry name" value="DYP-TYPE PEROXIDASE FAMILY PROTEIN"/>
    <property type="match status" value="1"/>
</dbReference>
<evidence type="ECO:0000256" key="3">
    <source>
        <dbReference type="ARBA" id="ARBA00022723"/>
    </source>
</evidence>
<dbReference type="GO" id="GO:0046872">
    <property type="term" value="F:metal ion binding"/>
    <property type="evidence" value="ECO:0007669"/>
    <property type="project" value="UniProtKB-KW"/>
</dbReference>
<gene>
    <name evidence="7" type="ordered locus">Mmc1_2525</name>
</gene>
<dbReference type="Proteomes" id="UP000002586">
    <property type="component" value="Chromosome"/>
</dbReference>
<keyword evidence="4" id="KW-0560">Oxidoreductase</keyword>
<dbReference type="InterPro" id="IPR006314">
    <property type="entry name" value="Dyp_peroxidase"/>
</dbReference>
<evidence type="ECO:0000256" key="4">
    <source>
        <dbReference type="ARBA" id="ARBA00023002"/>
    </source>
</evidence>
<dbReference type="RefSeq" id="WP_011714144.1">
    <property type="nucleotide sequence ID" value="NC_008576.1"/>
</dbReference>
<dbReference type="InterPro" id="IPR011008">
    <property type="entry name" value="Dimeric_a/b-barrel"/>
</dbReference>
<evidence type="ECO:0000256" key="1">
    <source>
        <dbReference type="ARBA" id="ARBA00001970"/>
    </source>
</evidence>
<dbReference type="PANTHER" id="PTHR30521">
    <property type="entry name" value="DEFERROCHELATASE/PEROXIDASE"/>
    <property type="match status" value="1"/>
</dbReference>
<sequence length="294" mass="32062">MNRASQCGILEEIPAHGRVLAFHQRTEVSPEQVLATLSNLPVDGRYVVGFGLGLVQGLQKEIPGLRAFPVLTGPGCSLPSTQADLWCWVRGENPGDVLHHARAFSALVAAAFTLAQGVELFKYGSGLDLTGYEDGTENPKGDDALHAALVAGCGAGLDGSSFVAVQQWQHDLARFEAYPRAQQDQIFGRRLQDNEEMEDAPAYAHVKRTAQESFSPEAFVLRRSMPWADASGEGLVFIAFGRSLDAYEAQLRRMMGLEDGIMDGLFRFTRPLTGSYYWCHPASEQGLDLSMLGL</sequence>
<dbReference type="eggNOG" id="COG2837">
    <property type="taxonomic scope" value="Bacteria"/>
</dbReference>